<dbReference type="GO" id="GO:0008270">
    <property type="term" value="F:zinc ion binding"/>
    <property type="evidence" value="ECO:0007669"/>
    <property type="project" value="UniProtKB-KW"/>
</dbReference>
<dbReference type="SMART" id="SM00575">
    <property type="entry name" value="ZnF_PMZ"/>
    <property type="match status" value="1"/>
</dbReference>
<gene>
    <name evidence="6" type="ORF">STAS_00799</name>
</gene>
<keyword evidence="3" id="KW-0862">Zinc</keyword>
<proteinExistence type="predicted"/>
<sequence length="369" mass="41926">MTTKSGERKHGHTRCGCQAKMSVKKSQDDGMWIVSCFIEQHNHHLTTPSKVHLLPPHRIVSATKKALVQKFSEANIPTSQHVRLFEIEGGGPSMTDCLEKDIRNHKRDIQNDLSGHDKVKRFESEKAFNRERELVYDMSSDLISCSCRHFEFEGYLCRHMLCWMKVTQVMLLPDKYILLRWTKKVKSSVTCEGAPKLIERQSVISKRAVLAHIALELVDDCSLIEARSSFLMEELQKLKLKAKDLNGVNNITREINKSKSDELTQAIQDPHPVRAKGCGKRLKSSKEKSMPKSSRHCGVCSQSGHDKRTCSDLHLMEVDLDNGVLDIVGVPIQKDTGEMELIMPSVRAIVDTRDAFKILKACMKRESNY</sequence>
<dbReference type="InterPro" id="IPR007527">
    <property type="entry name" value="Znf_SWIM"/>
</dbReference>
<name>A0A5A7NXM7_STRAF</name>
<protein>
    <submittedName>
        <fullName evidence="6">FAR1-related protein</fullName>
    </submittedName>
</protein>
<evidence type="ECO:0000256" key="2">
    <source>
        <dbReference type="ARBA" id="ARBA00022771"/>
    </source>
</evidence>
<evidence type="ECO:0000256" key="4">
    <source>
        <dbReference type="PROSITE-ProRule" id="PRU00325"/>
    </source>
</evidence>
<evidence type="ECO:0000313" key="6">
    <source>
        <dbReference type="EMBL" id="GER25230.1"/>
    </source>
</evidence>
<keyword evidence="7" id="KW-1185">Reference proteome</keyword>
<dbReference type="OrthoDB" id="688325at2759"/>
<accession>A0A5A7NXM7</accession>
<keyword evidence="1" id="KW-0479">Metal-binding</keyword>
<feature type="domain" description="SWIM-type" evidence="5">
    <location>
        <begin position="136"/>
        <end position="168"/>
    </location>
</feature>
<dbReference type="InterPro" id="IPR006564">
    <property type="entry name" value="Znf_PMZ"/>
</dbReference>
<comment type="caution">
    <text evidence="6">The sequence shown here is derived from an EMBL/GenBank/DDBJ whole genome shotgun (WGS) entry which is preliminary data.</text>
</comment>
<reference evidence="7" key="1">
    <citation type="journal article" date="2019" name="Curr. Biol.">
        <title>Genome Sequence of Striga asiatica Provides Insight into the Evolution of Plant Parasitism.</title>
        <authorList>
            <person name="Yoshida S."/>
            <person name="Kim S."/>
            <person name="Wafula E.K."/>
            <person name="Tanskanen J."/>
            <person name="Kim Y.M."/>
            <person name="Honaas L."/>
            <person name="Yang Z."/>
            <person name="Spallek T."/>
            <person name="Conn C.E."/>
            <person name="Ichihashi Y."/>
            <person name="Cheong K."/>
            <person name="Cui S."/>
            <person name="Der J.P."/>
            <person name="Gundlach H."/>
            <person name="Jiao Y."/>
            <person name="Hori C."/>
            <person name="Ishida J.K."/>
            <person name="Kasahara H."/>
            <person name="Kiba T."/>
            <person name="Kim M.S."/>
            <person name="Koo N."/>
            <person name="Laohavisit A."/>
            <person name="Lee Y.H."/>
            <person name="Lumba S."/>
            <person name="McCourt P."/>
            <person name="Mortimer J.C."/>
            <person name="Mutuku J.M."/>
            <person name="Nomura T."/>
            <person name="Sasaki-Sekimoto Y."/>
            <person name="Seto Y."/>
            <person name="Wang Y."/>
            <person name="Wakatake T."/>
            <person name="Sakakibara H."/>
            <person name="Demura T."/>
            <person name="Yamaguchi S."/>
            <person name="Yoneyama K."/>
            <person name="Manabe R.I."/>
            <person name="Nelson D.C."/>
            <person name="Schulman A.H."/>
            <person name="Timko M.P."/>
            <person name="dePamphilis C.W."/>
            <person name="Choi D."/>
            <person name="Shirasu K."/>
        </authorList>
    </citation>
    <scope>NUCLEOTIDE SEQUENCE [LARGE SCALE GENOMIC DNA]</scope>
    <source>
        <strain evidence="7">cv. UVA1</strain>
    </source>
</reference>
<dbReference type="PANTHER" id="PTHR47718">
    <property type="entry name" value="OS01G0519700 PROTEIN"/>
    <property type="match status" value="1"/>
</dbReference>
<dbReference type="AlphaFoldDB" id="A0A5A7NXM7"/>
<dbReference type="Pfam" id="PF04434">
    <property type="entry name" value="SWIM"/>
    <property type="match status" value="1"/>
</dbReference>
<evidence type="ECO:0000256" key="3">
    <source>
        <dbReference type="ARBA" id="ARBA00022833"/>
    </source>
</evidence>
<dbReference type="Pfam" id="PF03101">
    <property type="entry name" value="FAR1"/>
    <property type="match status" value="1"/>
</dbReference>
<dbReference type="Proteomes" id="UP000325081">
    <property type="component" value="Unassembled WGS sequence"/>
</dbReference>
<evidence type="ECO:0000259" key="5">
    <source>
        <dbReference type="PROSITE" id="PS50966"/>
    </source>
</evidence>
<dbReference type="InterPro" id="IPR004330">
    <property type="entry name" value="FAR1_DNA_bnd_dom"/>
</dbReference>
<dbReference type="EMBL" id="BKCP01000002">
    <property type="protein sequence ID" value="GER25230.1"/>
    <property type="molecule type" value="Genomic_DNA"/>
</dbReference>
<keyword evidence="2 4" id="KW-0863">Zinc-finger</keyword>
<dbReference type="PROSITE" id="PS50966">
    <property type="entry name" value="ZF_SWIM"/>
    <property type="match status" value="1"/>
</dbReference>
<organism evidence="6 7">
    <name type="scientific">Striga asiatica</name>
    <name type="common">Asiatic witchweed</name>
    <name type="synonym">Buchnera asiatica</name>
    <dbReference type="NCBI Taxonomy" id="4170"/>
    <lineage>
        <taxon>Eukaryota</taxon>
        <taxon>Viridiplantae</taxon>
        <taxon>Streptophyta</taxon>
        <taxon>Embryophyta</taxon>
        <taxon>Tracheophyta</taxon>
        <taxon>Spermatophyta</taxon>
        <taxon>Magnoliopsida</taxon>
        <taxon>eudicotyledons</taxon>
        <taxon>Gunneridae</taxon>
        <taxon>Pentapetalae</taxon>
        <taxon>asterids</taxon>
        <taxon>lamiids</taxon>
        <taxon>Lamiales</taxon>
        <taxon>Orobanchaceae</taxon>
        <taxon>Buchnereae</taxon>
        <taxon>Striga</taxon>
    </lineage>
</organism>
<evidence type="ECO:0000256" key="1">
    <source>
        <dbReference type="ARBA" id="ARBA00022723"/>
    </source>
</evidence>
<evidence type="ECO:0000313" key="7">
    <source>
        <dbReference type="Proteomes" id="UP000325081"/>
    </source>
</evidence>